<dbReference type="Proteomes" id="UP000541470">
    <property type="component" value="Unassembled WGS sequence"/>
</dbReference>
<dbReference type="EMBL" id="JABBGK010000001">
    <property type="protein sequence ID" value="NML73068.1"/>
    <property type="molecule type" value="Genomic_DNA"/>
</dbReference>
<dbReference type="RefSeq" id="WP_169587087.1">
    <property type="nucleotide sequence ID" value="NZ_JABBGK010000001.1"/>
</dbReference>
<sequence>MTLQTVTEKVVIRMLNAAALIYGDLPIERHGEPAEFRAVLDLAIGIIRARAAHRAAAEQHVKLKLVAGGARPRKQKGPAATAIAPDHGSIVSPERKIA</sequence>
<evidence type="ECO:0000313" key="3">
    <source>
        <dbReference type="Proteomes" id="UP000541470"/>
    </source>
</evidence>
<proteinExistence type="predicted"/>
<name>A0A7Y0ATA1_9HYPH</name>
<comment type="caution">
    <text evidence="2">The sequence shown here is derived from an EMBL/GenBank/DDBJ whole genome shotgun (WGS) entry which is preliminary data.</text>
</comment>
<feature type="region of interest" description="Disordered" evidence="1">
    <location>
        <begin position="69"/>
        <end position="98"/>
    </location>
</feature>
<accession>A0A7Y0ATA1</accession>
<protein>
    <submittedName>
        <fullName evidence="2">Uncharacterized protein</fullName>
    </submittedName>
</protein>
<reference evidence="2 3" key="1">
    <citation type="submission" date="2020-04" db="EMBL/GenBank/DDBJ databases">
        <title>Rhizobium sp. S-51 isolated from soil.</title>
        <authorList>
            <person name="Dahal R.H."/>
        </authorList>
    </citation>
    <scope>NUCLEOTIDE SEQUENCE [LARGE SCALE GENOMIC DNA]</scope>
    <source>
        <strain evidence="2 3">S-51</strain>
    </source>
</reference>
<keyword evidence="3" id="KW-1185">Reference proteome</keyword>
<evidence type="ECO:0000256" key="1">
    <source>
        <dbReference type="SAM" id="MobiDB-lite"/>
    </source>
</evidence>
<evidence type="ECO:0000313" key="2">
    <source>
        <dbReference type="EMBL" id="NML73068.1"/>
    </source>
</evidence>
<organism evidence="2 3">
    <name type="scientific">Rhizobium terricola</name>
    <dbReference type="NCBI Taxonomy" id="2728849"/>
    <lineage>
        <taxon>Bacteria</taxon>
        <taxon>Pseudomonadati</taxon>
        <taxon>Pseudomonadota</taxon>
        <taxon>Alphaproteobacteria</taxon>
        <taxon>Hyphomicrobiales</taxon>
        <taxon>Rhizobiaceae</taxon>
        <taxon>Rhizobium/Agrobacterium group</taxon>
        <taxon>Rhizobium</taxon>
    </lineage>
</organism>
<dbReference type="AlphaFoldDB" id="A0A7Y0ATA1"/>
<gene>
    <name evidence="2" type="ORF">HHL25_02905</name>
</gene>